<dbReference type="RefSeq" id="WP_119882210.1">
    <property type="nucleotide sequence ID" value="NZ_CP032418.1"/>
</dbReference>
<dbReference type="SUPFAM" id="SSF55961">
    <property type="entry name" value="Bet v1-like"/>
    <property type="match status" value="1"/>
</dbReference>
<dbReference type="SUPFAM" id="SSF55073">
    <property type="entry name" value="Nucleotide cyclase"/>
    <property type="match status" value="1"/>
</dbReference>
<dbReference type="Gene3D" id="3.30.70.1230">
    <property type="entry name" value="Nucleotide cyclase"/>
    <property type="match status" value="1"/>
</dbReference>
<dbReference type="CDD" id="cd07302">
    <property type="entry name" value="CHD"/>
    <property type="match status" value="1"/>
</dbReference>
<dbReference type="PROSITE" id="PS50125">
    <property type="entry name" value="GUANYLATE_CYCLASE_2"/>
    <property type="match status" value="1"/>
</dbReference>
<evidence type="ECO:0000313" key="3">
    <source>
        <dbReference type="EMBL" id="AYC28465.1"/>
    </source>
</evidence>
<protein>
    <submittedName>
        <fullName evidence="3">Adenylate/guanylate cyclase domain-containing protein</fullName>
    </submittedName>
</protein>
<comment type="similarity">
    <text evidence="1">Belongs to the adenylyl cyclase class-3 family.</text>
</comment>
<organism evidence="3 4">
    <name type="scientific">Paenisporosarcina cavernae</name>
    <dbReference type="NCBI Taxonomy" id="2320858"/>
    <lineage>
        <taxon>Bacteria</taxon>
        <taxon>Bacillati</taxon>
        <taxon>Bacillota</taxon>
        <taxon>Bacilli</taxon>
        <taxon>Bacillales</taxon>
        <taxon>Caryophanaceae</taxon>
        <taxon>Paenisporosarcina</taxon>
    </lineage>
</organism>
<evidence type="ECO:0000313" key="4">
    <source>
        <dbReference type="Proteomes" id="UP000265725"/>
    </source>
</evidence>
<dbReference type="InterPro" id="IPR001054">
    <property type="entry name" value="A/G_cyclase"/>
</dbReference>
<accession>A0A385YP60</accession>
<gene>
    <name evidence="3" type="ORF">D3873_00730</name>
</gene>
<dbReference type="GO" id="GO:0004016">
    <property type="term" value="F:adenylate cyclase activity"/>
    <property type="evidence" value="ECO:0007669"/>
    <property type="project" value="UniProtKB-ARBA"/>
</dbReference>
<dbReference type="AlphaFoldDB" id="A0A385YP60"/>
<dbReference type="PANTHER" id="PTHR43081:SF19">
    <property type="entry name" value="PH-SENSITIVE ADENYLATE CYCLASE RV1264"/>
    <property type="match status" value="1"/>
</dbReference>
<dbReference type="InterPro" id="IPR029787">
    <property type="entry name" value="Nucleotide_cyclase"/>
</dbReference>
<dbReference type="Proteomes" id="UP000265725">
    <property type="component" value="Chromosome"/>
</dbReference>
<evidence type="ECO:0000256" key="1">
    <source>
        <dbReference type="ARBA" id="ARBA00005381"/>
    </source>
</evidence>
<keyword evidence="4" id="KW-1185">Reference proteome</keyword>
<dbReference type="InterPro" id="IPR050697">
    <property type="entry name" value="Adenylyl/Guanylyl_Cyclase_3/4"/>
</dbReference>
<sequence length="594" mass="67096">MTNIIELEQEQTIHLPLSSAWDLLTDSNHFNHVAGLFPVTFSDFQTDQSLHRQATAKALGFIPVKWREHAFTWVKNQWFEIERIYDKSPVDRAVWKVSLFPVNATSTSIRVNGHFTYKNALGKIALQKVIIPQLLGFFPYAEAVAEAFHSKKLRPQAKESLSYNAEVFHTREKKFRAYPVKRAHADTLLHHITNANDEDVLNMQPLKFAKTYGFDPTETVDFFLLATKAGVLQQKWSMMCPNCRVPKTQVTALKDVQNTVHCDLCGLDFDTDFDRSIQMQFDVHPAIRQAAGELYCLNGPMNSPHILAQHRIPAGTEQQVPLGNWQSSHRYRVLQHNHAVQVDAFGNETSRLTYGENGFAQHHVLPTDTLTISNTTNQEIVFVVEELVWDQDALTARDVTAMQLYRDLFATEVLAADQEIQVGNMTVLFTDLKSSTALYEKIGDALAYSDVRQHFSYLKEHISVNRGAIVKTIGDSVMAVFTDEHDALRASIAIHQSMEKLQQLVSEPIAIKIGFHSGPVIAVNANDILDYFGRTVNIASRVEQLSSGNDIVMTADTYEDVRDKLELVNGVRIEQFSQQVKGMSEALELVRVNI</sequence>
<evidence type="ECO:0000259" key="2">
    <source>
        <dbReference type="PROSITE" id="PS50125"/>
    </source>
</evidence>
<reference evidence="4" key="1">
    <citation type="submission" date="2018-09" db="EMBL/GenBank/DDBJ databases">
        <authorList>
            <person name="Zhu H."/>
        </authorList>
    </citation>
    <scope>NUCLEOTIDE SEQUENCE [LARGE SCALE GENOMIC DNA]</scope>
    <source>
        <strain evidence="4">K2R23-3</strain>
    </source>
</reference>
<dbReference type="SMART" id="SM00044">
    <property type="entry name" value="CYCc"/>
    <property type="match status" value="1"/>
</dbReference>
<dbReference type="Pfam" id="PF00211">
    <property type="entry name" value="Guanylate_cyc"/>
    <property type="match status" value="1"/>
</dbReference>
<dbReference type="InterPro" id="IPR045983">
    <property type="entry name" value="GUC-dom-containing_N"/>
</dbReference>
<dbReference type="KEGG" id="paek:D3873_00730"/>
<dbReference type="OrthoDB" id="9801841at2"/>
<name>A0A385YP60_9BACL</name>
<dbReference type="EMBL" id="CP032418">
    <property type="protein sequence ID" value="AYC28465.1"/>
    <property type="molecule type" value="Genomic_DNA"/>
</dbReference>
<dbReference type="GO" id="GO:0035556">
    <property type="term" value="P:intracellular signal transduction"/>
    <property type="evidence" value="ECO:0007669"/>
    <property type="project" value="InterPro"/>
</dbReference>
<dbReference type="GO" id="GO:0006171">
    <property type="term" value="P:cAMP biosynthetic process"/>
    <property type="evidence" value="ECO:0007669"/>
    <property type="project" value="TreeGrafter"/>
</dbReference>
<dbReference type="PANTHER" id="PTHR43081">
    <property type="entry name" value="ADENYLATE CYCLASE, TERMINAL-DIFFERENTIATION SPECIFIC-RELATED"/>
    <property type="match status" value="1"/>
</dbReference>
<dbReference type="Pfam" id="PF19363">
    <property type="entry name" value="DUF5939"/>
    <property type="match status" value="1"/>
</dbReference>
<feature type="domain" description="Guanylate cyclase" evidence="2">
    <location>
        <begin position="426"/>
        <end position="543"/>
    </location>
</feature>
<proteinExistence type="inferred from homology"/>